<comment type="subcellular location">
    <subcellularLocation>
        <location evidence="9">Cytoplasm</location>
    </subcellularLocation>
</comment>
<comment type="catalytic activity">
    <reaction evidence="9">
        <text>GMP + ATP = GDP + ADP</text>
        <dbReference type="Rhea" id="RHEA:20780"/>
        <dbReference type="ChEBI" id="CHEBI:30616"/>
        <dbReference type="ChEBI" id="CHEBI:58115"/>
        <dbReference type="ChEBI" id="CHEBI:58189"/>
        <dbReference type="ChEBI" id="CHEBI:456216"/>
        <dbReference type="EC" id="2.7.4.8"/>
    </reaction>
</comment>
<comment type="function">
    <text evidence="9">Essential for recycling GMP and indirectly, cGMP.</text>
</comment>
<evidence type="ECO:0000256" key="4">
    <source>
        <dbReference type="ARBA" id="ARBA00022679"/>
    </source>
</evidence>
<evidence type="ECO:0000256" key="1">
    <source>
        <dbReference type="ARBA" id="ARBA00005790"/>
    </source>
</evidence>
<evidence type="ECO:0000313" key="11">
    <source>
        <dbReference type="EMBL" id="KWT85768.1"/>
    </source>
</evidence>
<organism evidence="11 12">
    <name type="scientific">Candidatus Magnetominusculus xianensis</name>
    <dbReference type="NCBI Taxonomy" id="1748249"/>
    <lineage>
        <taxon>Bacteria</taxon>
        <taxon>Pseudomonadati</taxon>
        <taxon>Nitrospirota</taxon>
        <taxon>Nitrospiria</taxon>
        <taxon>Nitrospirales</taxon>
        <taxon>Nitrospiraceae</taxon>
        <taxon>Candidatus Magnetominusculus</taxon>
    </lineage>
</organism>
<evidence type="ECO:0000259" key="10">
    <source>
        <dbReference type="PROSITE" id="PS50052"/>
    </source>
</evidence>
<sequence>MYINKGRLYILSAPSGTGKTTICGEILKTVSNLKVSVSFTTRSPRAGERNDIDYTFVSVGEFKERLAAGEFIEWAEVHGNYYGTSIKRIEEIQNEGSDILLDIDTHGAKQIRARHIDAIYIFILPPSLKTLRERLYKRNLDDEKTINRRLDKAKDEISESLYYDYIIVNNNLSEAVDGLKSIILSSRLKADCLNTGWYEAEFGI</sequence>
<feature type="domain" description="Guanylate kinase-like" evidence="10">
    <location>
        <begin position="6"/>
        <end position="184"/>
    </location>
</feature>
<dbReference type="HAMAP" id="MF_00328">
    <property type="entry name" value="Guanylate_kinase"/>
    <property type="match status" value="1"/>
</dbReference>
<dbReference type="PANTHER" id="PTHR23117">
    <property type="entry name" value="GUANYLATE KINASE-RELATED"/>
    <property type="match status" value="1"/>
</dbReference>
<protein>
    <recommendedName>
        <fullName evidence="3 9">Guanylate kinase</fullName>
        <ecNumber evidence="2 9">2.7.4.8</ecNumber>
    </recommendedName>
    <alternativeName>
        <fullName evidence="8 9">GMP kinase</fullName>
    </alternativeName>
</protein>
<dbReference type="Gene3D" id="3.40.50.300">
    <property type="entry name" value="P-loop containing nucleotide triphosphate hydrolases"/>
    <property type="match status" value="1"/>
</dbReference>
<accession>A0ABR5SHE7</accession>
<keyword evidence="4 9" id="KW-0808">Transferase</keyword>
<dbReference type="EMBL" id="LNQR01000059">
    <property type="protein sequence ID" value="KWT85768.1"/>
    <property type="molecule type" value="Genomic_DNA"/>
</dbReference>
<dbReference type="CDD" id="cd00071">
    <property type="entry name" value="GMPK"/>
    <property type="match status" value="1"/>
</dbReference>
<keyword evidence="5 9" id="KW-0547">Nucleotide-binding</keyword>
<evidence type="ECO:0000256" key="5">
    <source>
        <dbReference type="ARBA" id="ARBA00022741"/>
    </source>
</evidence>
<dbReference type="NCBIfam" id="TIGR03263">
    <property type="entry name" value="guanyl_kin"/>
    <property type="match status" value="1"/>
</dbReference>
<dbReference type="PANTHER" id="PTHR23117:SF13">
    <property type="entry name" value="GUANYLATE KINASE"/>
    <property type="match status" value="1"/>
</dbReference>
<dbReference type="SUPFAM" id="SSF52540">
    <property type="entry name" value="P-loop containing nucleoside triphosphate hydrolases"/>
    <property type="match status" value="1"/>
</dbReference>
<evidence type="ECO:0000256" key="2">
    <source>
        <dbReference type="ARBA" id="ARBA00012961"/>
    </source>
</evidence>
<feature type="binding site" evidence="9">
    <location>
        <begin position="13"/>
        <end position="20"/>
    </location>
    <ligand>
        <name>ATP</name>
        <dbReference type="ChEBI" id="CHEBI:30616"/>
    </ligand>
</feature>
<dbReference type="InterPro" id="IPR017665">
    <property type="entry name" value="Guanylate_kinase"/>
</dbReference>
<evidence type="ECO:0000256" key="6">
    <source>
        <dbReference type="ARBA" id="ARBA00022777"/>
    </source>
</evidence>
<evidence type="ECO:0000256" key="3">
    <source>
        <dbReference type="ARBA" id="ARBA00016296"/>
    </source>
</evidence>
<dbReference type="Pfam" id="PF00625">
    <property type="entry name" value="Guanylate_kin"/>
    <property type="match status" value="1"/>
</dbReference>
<evidence type="ECO:0000256" key="9">
    <source>
        <dbReference type="HAMAP-Rule" id="MF_00328"/>
    </source>
</evidence>
<gene>
    <name evidence="9 11" type="primary">gmk</name>
    <name evidence="11" type="ORF">ASN18_1661</name>
</gene>
<dbReference type="InterPro" id="IPR008144">
    <property type="entry name" value="Guanylate_kin-like_dom"/>
</dbReference>
<dbReference type="RefSeq" id="WP_085052280.1">
    <property type="nucleotide sequence ID" value="NZ_LNQR01000059.1"/>
</dbReference>
<dbReference type="InterPro" id="IPR008145">
    <property type="entry name" value="GK/Ca_channel_bsu"/>
</dbReference>
<reference evidence="11 12" key="1">
    <citation type="submission" date="2015-11" db="EMBL/GenBank/DDBJ databases">
        <authorList>
            <person name="Lin W."/>
        </authorList>
    </citation>
    <scope>NUCLEOTIDE SEQUENCE [LARGE SCALE GENOMIC DNA]</scope>
    <source>
        <strain evidence="11 12">HCH-1</strain>
    </source>
</reference>
<evidence type="ECO:0000256" key="8">
    <source>
        <dbReference type="ARBA" id="ARBA00030128"/>
    </source>
</evidence>
<dbReference type="PROSITE" id="PS50052">
    <property type="entry name" value="GUANYLATE_KINASE_2"/>
    <property type="match status" value="1"/>
</dbReference>
<dbReference type="SMART" id="SM00072">
    <property type="entry name" value="GuKc"/>
    <property type="match status" value="1"/>
</dbReference>
<evidence type="ECO:0000256" key="7">
    <source>
        <dbReference type="ARBA" id="ARBA00022840"/>
    </source>
</evidence>
<dbReference type="Proteomes" id="UP000060487">
    <property type="component" value="Unassembled WGS sequence"/>
</dbReference>
<dbReference type="EC" id="2.7.4.8" evidence="2 9"/>
<dbReference type="Gene3D" id="3.30.63.10">
    <property type="entry name" value="Guanylate Kinase phosphate binding domain"/>
    <property type="match status" value="1"/>
</dbReference>
<dbReference type="GO" id="GO:0004385">
    <property type="term" value="F:GMP kinase activity"/>
    <property type="evidence" value="ECO:0007669"/>
    <property type="project" value="UniProtKB-EC"/>
</dbReference>
<evidence type="ECO:0000313" key="12">
    <source>
        <dbReference type="Proteomes" id="UP000060487"/>
    </source>
</evidence>
<comment type="similarity">
    <text evidence="1 9">Belongs to the guanylate kinase family.</text>
</comment>
<name>A0ABR5SHE7_9BACT</name>
<keyword evidence="12" id="KW-1185">Reference proteome</keyword>
<proteinExistence type="inferred from homology"/>
<keyword evidence="7 9" id="KW-0067">ATP-binding</keyword>
<dbReference type="InterPro" id="IPR027417">
    <property type="entry name" value="P-loop_NTPase"/>
</dbReference>
<keyword evidence="6 9" id="KW-0418">Kinase</keyword>
<comment type="caution">
    <text evidence="11">The sequence shown here is derived from an EMBL/GenBank/DDBJ whole genome shotgun (WGS) entry which is preliminary data.</text>
</comment>
<keyword evidence="9" id="KW-0963">Cytoplasm</keyword>